<dbReference type="PANTHER" id="PTHR11102">
    <property type="entry name" value="SEL-1-LIKE PROTEIN"/>
    <property type="match status" value="1"/>
</dbReference>
<name>A0A1I1WK45_9BACT</name>
<dbReference type="RefSeq" id="WP_096326177.1">
    <property type="nucleotide sequence ID" value="NZ_FOMX01000006.1"/>
</dbReference>
<dbReference type="EMBL" id="FOMX01000006">
    <property type="protein sequence ID" value="SFD95341.1"/>
    <property type="molecule type" value="Genomic_DNA"/>
</dbReference>
<dbReference type="AlphaFoldDB" id="A0A1I1WK45"/>
<dbReference type="InterPro" id="IPR011990">
    <property type="entry name" value="TPR-like_helical_dom_sf"/>
</dbReference>
<dbReference type="SUPFAM" id="SSF81901">
    <property type="entry name" value="HCP-like"/>
    <property type="match status" value="1"/>
</dbReference>
<dbReference type="Proteomes" id="UP000199400">
    <property type="component" value="Unassembled WGS sequence"/>
</dbReference>
<dbReference type="PANTHER" id="PTHR11102:SF160">
    <property type="entry name" value="ERAD-ASSOCIATED E3 UBIQUITIN-PROTEIN LIGASE COMPONENT HRD3"/>
    <property type="match status" value="1"/>
</dbReference>
<dbReference type="InterPro" id="IPR050767">
    <property type="entry name" value="Sel1_AlgK"/>
</dbReference>
<sequence>MRRAIFILALCRCAPAGDRDAHERARHIEPVEDAEHVEHAARAGEAGDVGAQVALGRLLLRGSAEVARDVGRARALFLSAEAARPGSAAYELGLMSQSGQGAPADPSAAVRWFEQGVRAGSADAMFMLANAARAGIGMPADPARAVSLYEQAAALEHPEAMQALALAHLHGELGLAVDEVESRRYMAAAGHALQHRHRHP</sequence>
<protein>
    <submittedName>
        <fullName evidence="1">Sel1 repeat-containing protein</fullName>
    </submittedName>
</protein>
<evidence type="ECO:0000313" key="1">
    <source>
        <dbReference type="EMBL" id="SFD95341.1"/>
    </source>
</evidence>
<proteinExistence type="predicted"/>
<dbReference type="InterPro" id="IPR006597">
    <property type="entry name" value="Sel1-like"/>
</dbReference>
<dbReference type="OrthoDB" id="9797030at2"/>
<keyword evidence="2" id="KW-1185">Reference proteome</keyword>
<evidence type="ECO:0000313" key="2">
    <source>
        <dbReference type="Proteomes" id="UP000199400"/>
    </source>
</evidence>
<organism evidence="1 2">
    <name type="scientific">Nannocystis exedens</name>
    <dbReference type="NCBI Taxonomy" id="54"/>
    <lineage>
        <taxon>Bacteria</taxon>
        <taxon>Pseudomonadati</taxon>
        <taxon>Myxococcota</taxon>
        <taxon>Polyangia</taxon>
        <taxon>Nannocystales</taxon>
        <taxon>Nannocystaceae</taxon>
        <taxon>Nannocystis</taxon>
    </lineage>
</organism>
<accession>A0A1I1WK45</accession>
<dbReference type="SMART" id="SM00671">
    <property type="entry name" value="SEL1"/>
    <property type="match status" value="4"/>
</dbReference>
<gene>
    <name evidence="1" type="ORF">SAMN02745121_02429</name>
</gene>
<reference evidence="2" key="1">
    <citation type="submission" date="2016-10" db="EMBL/GenBank/DDBJ databases">
        <authorList>
            <person name="Varghese N."/>
            <person name="Submissions S."/>
        </authorList>
    </citation>
    <scope>NUCLEOTIDE SEQUENCE [LARGE SCALE GENOMIC DNA]</scope>
    <source>
        <strain evidence="2">ATCC 25963</strain>
    </source>
</reference>
<dbReference type="STRING" id="54.SAMN02745121_02429"/>
<dbReference type="Gene3D" id="1.25.40.10">
    <property type="entry name" value="Tetratricopeptide repeat domain"/>
    <property type="match status" value="1"/>
</dbReference>
<dbReference type="Pfam" id="PF08238">
    <property type="entry name" value="Sel1"/>
    <property type="match status" value="4"/>
</dbReference>